<evidence type="ECO:0000256" key="1">
    <source>
        <dbReference type="SAM" id="MobiDB-lite"/>
    </source>
</evidence>
<dbReference type="GO" id="GO:0009570">
    <property type="term" value="C:chloroplast stroma"/>
    <property type="evidence" value="ECO:0007669"/>
    <property type="project" value="TreeGrafter"/>
</dbReference>
<name>A0A6A1VYZ8_9ROSI</name>
<keyword evidence="3" id="KW-1185">Reference proteome</keyword>
<dbReference type="GO" id="GO:0006355">
    <property type="term" value="P:regulation of DNA-templated transcription"/>
    <property type="evidence" value="ECO:0007669"/>
    <property type="project" value="InterPro"/>
</dbReference>
<organism evidence="2 3">
    <name type="scientific">Morella rubra</name>
    <name type="common">Chinese bayberry</name>
    <dbReference type="NCBI Taxonomy" id="262757"/>
    <lineage>
        <taxon>Eukaryota</taxon>
        <taxon>Viridiplantae</taxon>
        <taxon>Streptophyta</taxon>
        <taxon>Embryophyta</taxon>
        <taxon>Tracheophyta</taxon>
        <taxon>Spermatophyta</taxon>
        <taxon>Magnoliopsida</taxon>
        <taxon>eudicotyledons</taxon>
        <taxon>Gunneridae</taxon>
        <taxon>Pentapetalae</taxon>
        <taxon>rosids</taxon>
        <taxon>fabids</taxon>
        <taxon>Fagales</taxon>
        <taxon>Myricaceae</taxon>
        <taxon>Morella</taxon>
    </lineage>
</organism>
<comment type="caution">
    <text evidence="2">The sequence shown here is derived from an EMBL/GenBank/DDBJ whole genome shotgun (WGS) entry which is preliminary data.</text>
</comment>
<evidence type="ECO:0000313" key="2">
    <source>
        <dbReference type="EMBL" id="KAB1218189.1"/>
    </source>
</evidence>
<dbReference type="EMBL" id="RXIC02000021">
    <property type="protein sequence ID" value="KAB1218189.1"/>
    <property type="molecule type" value="Genomic_DNA"/>
</dbReference>
<dbReference type="OrthoDB" id="655699at2759"/>
<dbReference type="InterPro" id="IPR044701">
    <property type="entry name" value="MRL7/MRL7L"/>
</dbReference>
<dbReference type="PANTHER" id="PTHR34669:SF1">
    <property type="entry name" value="THIOREDOXIN-LIKE FOLD DOMAIN-CONTAINING PROTEIN MRL7L, CHLOROPLASTIC"/>
    <property type="match status" value="1"/>
</dbReference>
<evidence type="ECO:0008006" key="4">
    <source>
        <dbReference type="Google" id="ProtNLM"/>
    </source>
</evidence>
<dbReference type="GO" id="GO:0009658">
    <property type="term" value="P:chloroplast organization"/>
    <property type="evidence" value="ECO:0007669"/>
    <property type="project" value="InterPro"/>
</dbReference>
<protein>
    <recommendedName>
        <fullName evidence="4">Thioredoxin-like fold domain-containing protein MRL7L, chloroplastic</fullName>
    </recommendedName>
</protein>
<accession>A0A6A1VYZ8</accession>
<proteinExistence type="predicted"/>
<dbReference type="AlphaFoldDB" id="A0A6A1VYZ8"/>
<gene>
    <name evidence="2" type="ORF">CJ030_MR3G026069</name>
</gene>
<dbReference type="PANTHER" id="PTHR34669">
    <property type="entry name" value="THIOREDOXIN-LIKE FOLD DOMAIN-CONTAINING PROTEIN MRL7L, CHLOROPLASTIC"/>
    <property type="match status" value="1"/>
</dbReference>
<evidence type="ECO:0000313" key="3">
    <source>
        <dbReference type="Proteomes" id="UP000516437"/>
    </source>
</evidence>
<feature type="compositionally biased region" description="Basic and acidic residues" evidence="1">
    <location>
        <begin position="94"/>
        <end position="104"/>
    </location>
</feature>
<reference evidence="2 3" key="1">
    <citation type="journal article" date="2019" name="Plant Biotechnol. J.">
        <title>The red bayberry genome and genetic basis of sex determination.</title>
        <authorList>
            <person name="Jia H.M."/>
            <person name="Jia H.J."/>
            <person name="Cai Q.L."/>
            <person name="Wang Y."/>
            <person name="Zhao H.B."/>
            <person name="Yang W.F."/>
            <person name="Wang G.Y."/>
            <person name="Li Y.H."/>
            <person name="Zhan D.L."/>
            <person name="Shen Y.T."/>
            <person name="Niu Q.F."/>
            <person name="Chang L."/>
            <person name="Qiu J."/>
            <person name="Zhao L."/>
            <person name="Xie H.B."/>
            <person name="Fu W.Y."/>
            <person name="Jin J."/>
            <person name="Li X.W."/>
            <person name="Jiao Y."/>
            <person name="Zhou C.C."/>
            <person name="Tu T."/>
            <person name="Chai C.Y."/>
            <person name="Gao J.L."/>
            <person name="Fan L.J."/>
            <person name="van de Weg E."/>
            <person name="Wang J.Y."/>
            <person name="Gao Z.S."/>
        </authorList>
    </citation>
    <scope>NUCLEOTIDE SEQUENCE [LARGE SCALE GENOMIC DNA]</scope>
    <source>
        <tissue evidence="2">Leaves</tissue>
    </source>
</reference>
<feature type="region of interest" description="Disordered" evidence="1">
    <location>
        <begin position="78"/>
        <end position="104"/>
    </location>
</feature>
<dbReference type="Proteomes" id="UP000516437">
    <property type="component" value="Chromosome 3"/>
</dbReference>
<sequence>MALQRTIRFPLPCLYSPINENKFRISNSVPGSSPQKRRYSNASSSRMECLSLSANFRELPLLGRQMRTRIFRAFRTVGDASTDSDEEDDAPSGKVDDPHLMDAEERREWRSKIREVMNRNPDVEEEVDPEERRKKMQKLLAEYPLVVDEDDPEWPEDADGWGFSLGQFFDKITIKNNKKGDDDNNDSDDEIVWKDDNYIRPIRDITTAEWEEAVFKDISPLIILVHNRYKSVLPLATCRGLHMVDWHISKLHGTTETFSFISDQGKMKKYGMNWKGPTISYGIAGYLHLDQCVAIDAVVEVELVSALKVSVFPEMIFTKAGKILYREKGFRTADELSKIMAFFYYGAGKPPCLGSVGDSHEAIPSVPIKRQVC</sequence>